<evidence type="ECO:0000313" key="1">
    <source>
        <dbReference type="EMBL" id="ENV33162.1"/>
    </source>
</evidence>
<dbReference type="AlphaFoldDB" id="N8Y8S7"/>
<gene>
    <name evidence="1" type="ORF">F960_02884</name>
</gene>
<dbReference type="STRING" id="202952.GCA_000747725_00312"/>
<evidence type="ECO:0000313" key="2">
    <source>
        <dbReference type="Proteomes" id="UP000013117"/>
    </source>
</evidence>
<dbReference type="HOGENOM" id="CLU_3057478_0_0_6"/>
<organism evidence="1 2">
    <name type="scientific">Acinetobacter gerneri DSM 14967 = CIP 107464 = MTCC 9824</name>
    <dbReference type="NCBI Taxonomy" id="1120926"/>
    <lineage>
        <taxon>Bacteria</taxon>
        <taxon>Pseudomonadati</taxon>
        <taxon>Pseudomonadota</taxon>
        <taxon>Gammaproteobacteria</taxon>
        <taxon>Moraxellales</taxon>
        <taxon>Moraxellaceae</taxon>
        <taxon>Acinetobacter</taxon>
    </lineage>
</organism>
<sequence>MALSDSWLKSINGKPRDKIEVINDKDSLSVRISPNGEDSISIPLSIQWSRKMN</sequence>
<dbReference type="Proteomes" id="UP000013117">
    <property type="component" value="Unassembled WGS sequence"/>
</dbReference>
<proteinExistence type="predicted"/>
<comment type="caution">
    <text evidence="1">The sequence shown here is derived from an EMBL/GenBank/DDBJ whole genome shotgun (WGS) entry which is preliminary data.</text>
</comment>
<protein>
    <submittedName>
        <fullName evidence="1">Uncharacterized protein</fullName>
    </submittedName>
</protein>
<keyword evidence="2" id="KW-1185">Reference proteome</keyword>
<accession>N8Y8S7</accession>
<dbReference type="EMBL" id="APPN01000071">
    <property type="protein sequence ID" value="ENV33162.1"/>
    <property type="molecule type" value="Genomic_DNA"/>
</dbReference>
<name>N8Y8S7_9GAMM</name>
<reference evidence="1 2" key="1">
    <citation type="submission" date="2013-02" db="EMBL/GenBank/DDBJ databases">
        <title>The Genome Sequence of Acinetobacter gerneri CIP 107464.</title>
        <authorList>
            <consortium name="The Broad Institute Genome Sequencing Platform"/>
            <consortium name="The Broad Institute Genome Sequencing Center for Infectious Disease"/>
            <person name="Cerqueira G."/>
            <person name="Feldgarden M."/>
            <person name="Courvalin P."/>
            <person name="Perichon B."/>
            <person name="Grillot-Courvalin C."/>
            <person name="Clermont D."/>
            <person name="Rocha E."/>
            <person name="Yoon E.-J."/>
            <person name="Nemec A."/>
            <person name="Walker B."/>
            <person name="Young S.K."/>
            <person name="Zeng Q."/>
            <person name="Gargeya S."/>
            <person name="Fitzgerald M."/>
            <person name="Haas B."/>
            <person name="Abouelleil A."/>
            <person name="Alvarado L."/>
            <person name="Arachchi H.M."/>
            <person name="Berlin A.M."/>
            <person name="Chapman S.B."/>
            <person name="Dewar J."/>
            <person name="Goldberg J."/>
            <person name="Griggs A."/>
            <person name="Gujja S."/>
            <person name="Hansen M."/>
            <person name="Howarth C."/>
            <person name="Imamovic A."/>
            <person name="Larimer J."/>
            <person name="McCowan C."/>
            <person name="Murphy C."/>
            <person name="Neiman D."/>
            <person name="Pearson M."/>
            <person name="Priest M."/>
            <person name="Roberts A."/>
            <person name="Saif S."/>
            <person name="Shea T."/>
            <person name="Sisk P."/>
            <person name="Sykes S."/>
            <person name="Wortman J."/>
            <person name="Nusbaum C."/>
            <person name="Birren B."/>
        </authorList>
    </citation>
    <scope>NUCLEOTIDE SEQUENCE [LARGE SCALE GENOMIC DNA]</scope>
    <source>
        <strain evidence="1 2">CIP 107464</strain>
    </source>
</reference>